<keyword evidence="1 2" id="KW-0413">Isomerase</keyword>
<protein>
    <submittedName>
        <fullName evidence="5">Hydroxypyruvate isomerase</fullName>
    </submittedName>
</protein>
<dbReference type="PANTHER" id="PTHR43489">
    <property type="entry name" value="ISOMERASE"/>
    <property type="match status" value="1"/>
</dbReference>
<feature type="active site" description="Proton donor/acceptor" evidence="3">
    <location>
        <position position="143"/>
    </location>
</feature>
<dbReference type="STRING" id="1121942.SAMN02745148_02193"/>
<dbReference type="AlphaFoldDB" id="A0A1M5AB56"/>
<dbReference type="EMBL" id="FQUJ01000009">
    <property type="protein sequence ID" value="SHF27509.1"/>
    <property type="molecule type" value="Genomic_DNA"/>
</dbReference>
<keyword evidence="6" id="KW-1185">Reference proteome</keyword>
<dbReference type="PIRSF" id="PIRSF006241">
    <property type="entry name" value="HyI"/>
    <property type="match status" value="1"/>
</dbReference>
<dbReference type="NCBIfam" id="NF043033">
    <property type="entry name" value="OxoTetrIsom"/>
    <property type="match status" value="1"/>
</dbReference>
<dbReference type="GO" id="GO:0046487">
    <property type="term" value="P:glyoxylate metabolic process"/>
    <property type="evidence" value="ECO:0007669"/>
    <property type="project" value="TreeGrafter"/>
</dbReference>
<gene>
    <name evidence="5" type="ORF">SAMN02745148_02193</name>
</gene>
<dbReference type="OrthoDB" id="9786584at2"/>
<dbReference type="InterPro" id="IPR036237">
    <property type="entry name" value="Xyl_isomerase-like_sf"/>
</dbReference>
<dbReference type="InterPro" id="IPR017643">
    <property type="entry name" value="Hydroxypyruvate_isomerase"/>
</dbReference>
<evidence type="ECO:0000256" key="2">
    <source>
        <dbReference type="PIRNR" id="PIRNR006241"/>
    </source>
</evidence>
<dbReference type="Pfam" id="PF01261">
    <property type="entry name" value="AP_endonuc_2"/>
    <property type="match status" value="1"/>
</dbReference>
<dbReference type="FunFam" id="3.20.20.150:FF:000007">
    <property type="entry name" value="Hydroxypyruvate isomerase"/>
    <property type="match status" value="1"/>
</dbReference>
<dbReference type="SUPFAM" id="SSF51658">
    <property type="entry name" value="Xylose isomerase-like"/>
    <property type="match status" value="1"/>
</dbReference>
<dbReference type="InterPro" id="IPR026040">
    <property type="entry name" value="HyI-like"/>
</dbReference>
<dbReference type="Gene3D" id="3.20.20.150">
    <property type="entry name" value="Divalent-metal-dependent TIM barrel enzymes"/>
    <property type="match status" value="1"/>
</dbReference>
<dbReference type="GO" id="GO:0008903">
    <property type="term" value="F:hydroxypyruvate isomerase activity"/>
    <property type="evidence" value="ECO:0007669"/>
    <property type="project" value="TreeGrafter"/>
</dbReference>
<dbReference type="PANTHER" id="PTHR43489:SF13">
    <property type="entry name" value="HYDROXYPYRUVATE ISOMERASE"/>
    <property type="match status" value="1"/>
</dbReference>
<evidence type="ECO:0000313" key="6">
    <source>
        <dbReference type="Proteomes" id="UP000184346"/>
    </source>
</evidence>
<dbReference type="RefSeq" id="WP_072822739.1">
    <property type="nucleotide sequence ID" value="NZ_FQUJ01000009.1"/>
</dbReference>
<dbReference type="NCBIfam" id="TIGR03234">
    <property type="entry name" value="OH-pyruv-isom"/>
    <property type="match status" value="1"/>
</dbReference>
<dbReference type="InterPro" id="IPR013022">
    <property type="entry name" value="Xyl_isomerase-like_TIM-brl"/>
</dbReference>
<dbReference type="Proteomes" id="UP000184346">
    <property type="component" value="Unassembled WGS sequence"/>
</dbReference>
<comment type="similarity">
    <text evidence="2">Belongs to the hyi family.</text>
</comment>
<evidence type="ECO:0000256" key="3">
    <source>
        <dbReference type="PIRSR" id="PIRSR006241-50"/>
    </source>
</evidence>
<proteinExistence type="inferred from homology"/>
<keyword evidence="5" id="KW-0670">Pyruvate</keyword>
<sequence>MPKFAANLSMLFTEEAFFDRFDAAAKAGFKGVEYLSPYDHAAADIKARLDANGLTQVLFNLPAGDWGAGERGIACHPDRVEEFRRGVDTAIEYATVLGCKQVNCLAGIKPESVSDAEAHGTLVDNLRFAAEKLGENGILLIAEPINTRDIPGFFLNYSAQALALFDEAGSNNLKLQYDIYHMQIMEGDLAPTIEQHLARIAHIQIADNPGRHEPGTGEINYPFLFAHLDRLGYAGWVGCEYKPLAGTREGLGWLDNLR</sequence>
<feature type="active site" description="Proton donor/acceptor" evidence="3">
    <location>
        <position position="240"/>
    </location>
</feature>
<organism evidence="5 6">
    <name type="scientific">Modicisalibacter ilicicola DSM 19980</name>
    <dbReference type="NCBI Taxonomy" id="1121942"/>
    <lineage>
        <taxon>Bacteria</taxon>
        <taxon>Pseudomonadati</taxon>
        <taxon>Pseudomonadota</taxon>
        <taxon>Gammaproteobacteria</taxon>
        <taxon>Oceanospirillales</taxon>
        <taxon>Halomonadaceae</taxon>
        <taxon>Modicisalibacter</taxon>
    </lineage>
</organism>
<evidence type="ECO:0000313" key="5">
    <source>
        <dbReference type="EMBL" id="SHF27509.1"/>
    </source>
</evidence>
<reference evidence="5 6" key="1">
    <citation type="submission" date="2016-11" db="EMBL/GenBank/DDBJ databases">
        <authorList>
            <person name="Jaros S."/>
            <person name="Januszkiewicz K."/>
            <person name="Wedrychowicz H."/>
        </authorList>
    </citation>
    <scope>NUCLEOTIDE SEQUENCE [LARGE SCALE GENOMIC DNA]</scope>
    <source>
        <strain evidence="5 6">DSM 19980</strain>
    </source>
</reference>
<dbReference type="InterPro" id="IPR050417">
    <property type="entry name" value="Sugar_Epim/Isomerase"/>
</dbReference>
<evidence type="ECO:0000259" key="4">
    <source>
        <dbReference type="Pfam" id="PF01261"/>
    </source>
</evidence>
<evidence type="ECO:0000256" key="1">
    <source>
        <dbReference type="ARBA" id="ARBA00023235"/>
    </source>
</evidence>
<feature type="domain" description="Xylose isomerase-like TIM barrel" evidence="4">
    <location>
        <begin position="21"/>
        <end position="256"/>
    </location>
</feature>
<dbReference type="InterPro" id="IPR053398">
    <property type="entry name" value="HPT_OtnI_isomerases"/>
</dbReference>
<name>A0A1M5AB56_9GAMM</name>
<accession>A0A1M5AB56</accession>